<accession>A0ABU3WME3</accession>
<sequence>MTAARAPDTTALEDALARHLHTLGLVRYEPTGVYGTGTLPAVFFGAMPDAPNDAIVINTYNDDRSRDDDSPDYYLQIRGRRAGRNPQDVDQLMDVICRAIHDASHQTWGSVRVLLCRRVVRAPRAPDTNGRWTRPDSYRITVNPS</sequence>
<dbReference type="InterPro" id="IPR024411">
    <property type="entry name" value="Tail_terminator_phage"/>
</dbReference>
<dbReference type="EMBL" id="WBMO01000001">
    <property type="protein sequence ID" value="MDV2475155.1"/>
    <property type="molecule type" value="Genomic_DNA"/>
</dbReference>
<comment type="caution">
    <text evidence="2">The sequence shown here is derived from an EMBL/GenBank/DDBJ whole genome shotgun (WGS) entry which is preliminary data.</text>
</comment>
<evidence type="ECO:0000313" key="2">
    <source>
        <dbReference type="EMBL" id="MDV2475155.1"/>
    </source>
</evidence>
<protein>
    <recommendedName>
        <fullName evidence="4">DUF3168 domain-containing protein</fullName>
    </recommendedName>
</protein>
<gene>
    <name evidence="2" type="ORF">F8M49_06425</name>
</gene>
<keyword evidence="3" id="KW-1185">Reference proteome</keyword>
<evidence type="ECO:0000256" key="1">
    <source>
        <dbReference type="SAM" id="MobiDB-lite"/>
    </source>
</evidence>
<feature type="region of interest" description="Disordered" evidence="1">
    <location>
        <begin position="125"/>
        <end position="145"/>
    </location>
</feature>
<proteinExistence type="predicted"/>
<evidence type="ECO:0000313" key="3">
    <source>
        <dbReference type="Proteomes" id="UP001275440"/>
    </source>
</evidence>
<reference evidence="2 3" key="1">
    <citation type="submission" date="2019-10" db="EMBL/GenBank/DDBJ databases">
        <title>Draft Genome Assembly of Rhodococcus zopfii DSM44189.</title>
        <authorList>
            <person name="Sutton J.M."/>
            <person name="Akob D.M."/>
            <person name="Bushman T.J."/>
        </authorList>
    </citation>
    <scope>NUCLEOTIDE SEQUENCE [LARGE SCALE GENOMIC DNA]</scope>
    <source>
        <strain evidence="2 3">DSM 44189</strain>
    </source>
</reference>
<name>A0ABU3WME3_9NOCA</name>
<dbReference type="Pfam" id="PF12691">
    <property type="entry name" value="Phage_tail_terminator_6"/>
    <property type="match status" value="1"/>
</dbReference>
<dbReference type="Proteomes" id="UP001275440">
    <property type="component" value="Unassembled WGS sequence"/>
</dbReference>
<evidence type="ECO:0008006" key="4">
    <source>
        <dbReference type="Google" id="ProtNLM"/>
    </source>
</evidence>
<organism evidence="2 3">
    <name type="scientific">Rhodococcus zopfii</name>
    <dbReference type="NCBI Taxonomy" id="43772"/>
    <lineage>
        <taxon>Bacteria</taxon>
        <taxon>Bacillati</taxon>
        <taxon>Actinomycetota</taxon>
        <taxon>Actinomycetes</taxon>
        <taxon>Mycobacteriales</taxon>
        <taxon>Nocardiaceae</taxon>
        <taxon>Rhodococcus</taxon>
    </lineage>
</organism>